<evidence type="ECO:0000313" key="2">
    <source>
        <dbReference type="EMBL" id="CAF5147256.1"/>
    </source>
</evidence>
<feature type="non-terminal residue" evidence="3">
    <location>
        <position position="195"/>
    </location>
</feature>
<accession>A0A8S3JID1</accession>
<dbReference type="EMBL" id="CAJOBJ010359328">
    <property type="protein sequence ID" value="CAF5216920.1"/>
    <property type="molecule type" value="Genomic_DNA"/>
</dbReference>
<evidence type="ECO:0000256" key="1">
    <source>
        <dbReference type="SAM" id="MobiDB-lite"/>
    </source>
</evidence>
<dbReference type="EMBL" id="CAJOBH010255508">
    <property type="protein sequence ID" value="CAF5147256.1"/>
    <property type="molecule type" value="Genomic_DNA"/>
</dbReference>
<dbReference type="Proteomes" id="UP000681967">
    <property type="component" value="Unassembled WGS sequence"/>
</dbReference>
<protein>
    <submittedName>
        <fullName evidence="3">Uncharacterized protein</fullName>
    </submittedName>
</protein>
<evidence type="ECO:0000313" key="4">
    <source>
        <dbReference type="Proteomes" id="UP000681720"/>
    </source>
</evidence>
<name>A0A8S3JID1_9BILA</name>
<sequence length="195" mass="23406">RSSNQVSRSDFLIPVHVRQEDNLSKDECISSLLNSWKLIDSNDDLLSKHSQDFYRICPTSSNSNETSSPKLQFVQISSIERQMELFEEYIKDDESSCYAQSNINWRVMFQCLQEYRKKAIEQNQYEQLPWTEIYRPRNSKTYLGNHTKQIRRLNEWFFHWTNKLRNKPSKKISRKGRKRTRDYDDNSDEDFINGS</sequence>
<organism evidence="3 4">
    <name type="scientific">Rotaria magnacalcarata</name>
    <dbReference type="NCBI Taxonomy" id="392030"/>
    <lineage>
        <taxon>Eukaryota</taxon>
        <taxon>Metazoa</taxon>
        <taxon>Spiralia</taxon>
        <taxon>Gnathifera</taxon>
        <taxon>Rotifera</taxon>
        <taxon>Eurotatoria</taxon>
        <taxon>Bdelloidea</taxon>
        <taxon>Philodinida</taxon>
        <taxon>Philodinidae</taxon>
        <taxon>Rotaria</taxon>
    </lineage>
</organism>
<proteinExistence type="predicted"/>
<dbReference type="Proteomes" id="UP000681720">
    <property type="component" value="Unassembled WGS sequence"/>
</dbReference>
<gene>
    <name evidence="2" type="ORF">BYL167_LOCUS71464</name>
    <name evidence="3" type="ORF">GIL414_LOCUS82144</name>
</gene>
<dbReference type="AlphaFoldDB" id="A0A8S3JID1"/>
<comment type="caution">
    <text evidence="3">The sequence shown here is derived from an EMBL/GenBank/DDBJ whole genome shotgun (WGS) entry which is preliminary data.</text>
</comment>
<feature type="compositionally biased region" description="Acidic residues" evidence="1">
    <location>
        <begin position="185"/>
        <end position="195"/>
    </location>
</feature>
<feature type="compositionally biased region" description="Basic residues" evidence="1">
    <location>
        <begin position="168"/>
        <end position="180"/>
    </location>
</feature>
<feature type="non-terminal residue" evidence="3">
    <location>
        <position position="1"/>
    </location>
</feature>
<evidence type="ECO:0000313" key="3">
    <source>
        <dbReference type="EMBL" id="CAF5216920.1"/>
    </source>
</evidence>
<reference evidence="3" key="1">
    <citation type="submission" date="2021-02" db="EMBL/GenBank/DDBJ databases">
        <authorList>
            <person name="Nowell W R."/>
        </authorList>
    </citation>
    <scope>NUCLEOTIDE SEQUENCE</scope>
</reference>
<feature type="region of interest" description="Disordered" evidence="1">
    <location>
        <begin position="168"/>
        <end position="195"/>
    </location>
</feature>